<dbReference type="AlphaFoldDB" id="A0A0S1MKG7"/>
<organism evidence="2">
    <name type="scientific">Phakopsora pachyrhizi</name>
    <name type="common">Asian soybean rust disease fungus</name>
    <dbReference type="NCBI Taxonomy" id="170000"/>
    <lineage>
        <taxon>Eukaryota</taxon>
        <taxon>Fungi</taxon>
        <taxon>Dikarya</taxon>
        <taxon>Basidiomycota</taxon>
        <taxon>Pucciniomycotina</taxon>
        <taxon>Pucciniomycetes</taxon>
        <taxon>Pucciniales</taxon>
        <taxon>Phakopsoraceae</taxon>
        <taxon>Phakopsora</taxon>
    </lineage>
</organism>
<reference evidence="2" key="1">
    <citation type="submission" date="2015-07" db="EMBL/GenBank/DDBJ databases">
        <title>Elucidating the P. pachyrhizi secretome and potential effectors.</title>
        <authorList>
            <person name="de Carvalho M.C.C.G."/>
            <person name="Nascimento L.C."/>
            <person name="Darben L.M."/>
            <person name="Polizel-Podanosqui A.M."/>
            <person name="Lopes-Caitar V.S."/>
            <person name="Rocha C.S."/>
            <person name="Qi M."/>
            <person name="Carazolle M."/>
            <person name="Kuwahara M.K."/>
            <person name="Pereira G.A.G."/>
            <person name="Abdelnoor R.V."/>
            <person name="Whitham S.A."/>
            <person name="Marcelino-Guimaraes F.C."/>
        </authorList>
    </citation>
    <scope>NUCLEOTIDE SEQUENCE</scope>
</reference>
<sequence length="78" mass="7949">MASSTMPAKPAALNAASAAAVVPPLEVTRSRSTDGGSDDSAASLVAPAKVPSASWRACSAVRPTFWPPAIRASRNRKT</sequence>
<protein>
    <submittedName>
        <fullName evidence="2">Pyrroline-5-carboxylate reductase</fullName>
    </submittedName>
</protein>
<dbReference type="EMBL" id="KT247253">
    <property type="protein sequence ID" value="ALL41342.1"/>
    <property type="molecule type" value="mRNA"/>
</dbReference>
<feature type="compositionally biased region" description="Low complexity" evidence="1">
    <location>
        <begin position="33"/>
        <end position="43"/>
    </location>
</feature>
<accession>A0A0S1MKG7</accession>
<feature type="region of interest" description="Disordered" evidence="1">
    <location>
        <begin position="27"/>
        <end position="46"/>
    </location>
</feature>
<name>A0A0S1MKG7_PHAPC</name>
<evidence type="ECO:0000256" key="1">
    <source>
        <dbReference type="SAM" id="MobiDB-lite"/>
    </source>
</evidence>
<proteinExistence type="evidence at transcript level"/>
<evidence type="ECO:0000313" key="2">
    <source>
        <dbReference type="EMBL" id="ALL41342.1"/>
    </source>
</evidence>